<dbReference type="InterPro" id="IPR010104">
    <property type="entry name" value="TonB_rcpt_bac"/>
</dbReference>
<evidence type="ECO:0000256" key="4">
    <source>
        <dbReference type="ARBA" id="ARBA00022692"/>
    </source>
</evidence>
<sequence length="977" mass="107525">MKTISVAKPLTMLASTAIIALAAGTAHAQSTATPATSSAERADGTVTGRVYDEATGQSLRGAVVRVVGSNAQDYTAEDGRFQVAAPAGPVTLEVDYVGLDTATVSVRIPRGGNAEADVALTSKALSGETVVIRAAATGQALAINQQKTASGIVNIVSEETFGPMPDGNIGYALQRLPGLSVDTDQDGSPTGINIRGIEGDYNSFQVDGNRVPTSGGGRGIALTQFSGDGITNIEVIKAPTPDRDGDAIGGIVNVVTRSAFQRSGQQIKLDVGGIYSDLPEKFGHALTAQYSNIFSVAGGDRNLGVSGTISSYQTDRYSLNRDMDWVQVTPANNPQLNLAQYAKPVWFMEASHWEYDTRVTKTTTANLNLDFRTDPFNSFYTRFLYSNANRHGVKYETDIDIDTRFQDAVGGRKTYAELTPDYGRGTTGSSGSRGSRGWIGTEDDRKTDLYSINLGGRHESPNSLLTYDLFYSRNKQTTTNDNELNFVMEPDDPWLQFEYHLVDVSRGEVIINELSGRNPTDLSAVTEGELILNNSVRTENVYSARADFERSFSLGSGVFSLKTGAKYYRSEPRFDQVADVYSMDDAFPYADVVTPNNEVILGGTKYFDVNPAAGVRLLRSNPGLFRYEEADSLEDSYFEDYDATEQTAAGYVMGTWRIGSHTILGGVRYEHVKWNNTNYQVSYLDEKAGFTKAEQGDSYGHWLPSLHFRHELAPNLIMRESYNRSYGRPRLSELTAGRFVNEDGDIADGNARLKPALSDNFDAQVEYYTKSGGLYSVALFYKNVRNFSYTQIYNFTNLDANGVPIFDPEGDFEYEVPLNGSAAKNYGIELIARQRLTFLPGALRGLSASVSATFSDSEASYPNRDDDRKLPLPGFSKFLFNASLEWAWRGFELRGDYIFRDDYVEGLGDSIESDEFYAAEKRVDVRAAYAVTRNVRAYASVTNLTDEPQVSYSGYRQFVEDASLTGRKYRFGLEFTF</sequence>
<dbReference type="Proteomes" id="UP000306147">
    <property type="component" value="Unassembled WGS sequence"/>
</dbReference>
<evidence type="ECO:0000259" key="12">
    <source>
        <dbReference type="Pfam" id="PF00593"/>
    </source>
</evidence>
<evidence type="ECO:0000256" key="1">
    <source>
        <dbReference type="ARBA" id="ARBA00004571"/>
    </source>
</evidence>
<comment type="subcellular location">
    <subcellularLocation>
        <location evidence="1 8">Cell outer membrane</location>
        <topology evidence="1 8">Multi-pass membrane protein</topology>
    </subcellularLocation>
</comment>
<accession>A0A4S1XDK2</accession>
<evidence type="ECO:0000256" key="3">
    <source>
        <dbReference type="ARBA" id="ARBA00022452"/>
    </source>
</evidence>
<keyword evidence="5 9" id="KW-0798">TonB box</keyword>
<feature type="region of interest" description="Disordered" evidence="10">
    <location>
        <begin position="419"/>
        <end position="438"/>
    </location>
</feature>
<evidence type="ECO:0000256" key="5">
    <source>
        <dbReference type="ARBA" id="ARBA00023077"/>
    </source>
</evidence>
<dbReference type="Gene3D" id="2.60.40.1120">
    <property type="entry name" value="Carboxypeptidase-like, regulatory domain"/>
    <property type="match status" value="1"/>
</dbReference>
<evidence type="ECO:0000256" key="2">
    <source>
        <dbReference type="ARBA" id="ARBA00022448"/>
    </source>
</evidence>
<dbReference type="CDD" id="cd01347">
    <property type="entry name" value="ligand_gated_channel"/>
    <property type="match status" value="1"/>
</dbReference>
<feature type="domain" description="TonB-dependent receptor-like beta-barrel" evidence="12">
    <location>
        <begin position="410"/>
        <end position="944"/>
    </location>
</feature>
<gene>
    <name evidence="14" type="ORF">E5A73_07425</name>
</gene>
<dbReference type="Pfam" id="PF13715">
    <property type="entry name" value="CarbopepD_reg_2"/>
    <property type="match status" value="1"/>
</dbReference>
<dbReference type="InterPro" id="IPR037066">
    <property type="entry name" value="Plug_dom_sf"/>
</dbReference>
<dbReference type="InterPro" id="IPR000531">
    <property type="entry name" value="Beta-barrel_TonB"/>
</dbReference>
<dbReference type="Gene3D" id="2.170.130.10">
    <property type="entry name" value="TonB-dependent receptor, plug domain"/>
    <property type="match status" value="1"/>
</dbReference>
<evidence type="ECO:0000256" key="9">
    <source>
        <dbReference type="RuleBase" id="RU003357"/>
    </source>
</evidence>
<evidence type="ECO:0000256" key="6">
    <source>
        <dbReference type="ARBA" id="ARBA00023136"/>
    </source>
</evidence>
<feature type="domain" description="TonB-dependent receptor plug" evidence="13">
    <location>
        <begin position="146"/>
        <end position="251"/>
    </location>
</feature>
<dbReference type="EMBL" id="SRXT01000003">
    <property type="protein sequence ID" value="TGX53955.1"/>
    <property type="molecule type" value="Genomic_DNA"/>
</dbReference>
<organism evidence="14 15">
    <name type="scientific">Sphingomonas gei</name>
    <dbReference type="NCBI Taxonomy" id="1395960"/>
    <lineage>
        <taxon>Bacteria</taxon>
        <taxon>Pseudomonadati</taxon>
        <taxon>Pseudomonadota</taxon>
        <taxon>Alphaproteobacteria</taxon>
        <taxon>Sphingomonadales</taxon>
        <taxon>Sphingomonadaceae</taxon>
        <taxon>Sphingomonas</taxon>
    </lineage>
</organism>
<comment type="similarity">
    <text evidence="8 9">Belongs to the TonB-dependent receptor family.</text>
</comment>
<dbReference type="PANTHER" id="PTHR40980">
    <property type="entry name" value="PLUG DOMAIN-CONTAINING PROTEIN"/>
    <property type="match status" value="1"/>
</dbReference>
<keyword evidence="14" id="KW-0675">Receptor</keyword>
<evidence type="ECO:0000256" key="11">
    <source>
        <dbReference type="SAM" id="SignalP"/>
    </source>
</evidence>
<keyword evidence="2 8" id="KW-0813">Transport</keyword>
<dbReference type="AlphaFoldDB" id="A0A4S1XDK2"/>
<comment type="caution">
    <text evidence="14">The sequence shown here is derived from an EMBL/GenBank/DDBJ whole genome shotgun (WGS) entry which is preliminary data.</text>
</comment>
<dbReference type="SUPFAM" id="SSF56935">
    <property type="entry name" value="Porins"/>
    <property type="match status" value="1"/>
</dbReference>
<dbReference type="GO" id="GO:0009279">
    <property type="term" value="C:cell outer membrane"/>
    <property type="evidence" value="ECO:0007669"/>
    <property type="project" value="UniProtKB-SubCell"/>
</dbReference>
<keyword evidence="4 8" id="KW-0812">Transmembrane</keyword>
<proteinExistence type="inferred from homology"/>
<evidence type="ECO:0000256" key="8">
    <source>
        <dbReference type="PROSITE-ProRule" id="PRU01360"/>
    </source>
</evidence>
<feature type="chain" id="PRO_5020742286" evidence="11">
    <location>
        <begin position="29"/>
        <end position="977"/>
    </location>
</feature>
<evidence type="ECO:0000256" key="7">
    <source>
        <dbReference type="ARBA" id="ARBA00023237"/>
    </source>
</evidence>
<dbReference type="InterPro" id="IPR036942">
    <property type="entry name" value="Beta-barrel_TonB_sf"/>
</dbReference>
<keyword evidence="3 8" id="KW-1134">Transmembrane beta strand</keyword>
<reference evidence="14 15" key="1">
    <citation type="submission" date="2019-04" db="EMBL/GenBank/DDBJ databases">
        <title>Sphingomonas psychrotolerans sp. nov., isolated from soil in the Tianshan Mountains, Xinjiang, China.</title>
        <authorList>
            <person name="Luo Y."/>
            <person name="Sheng H."/>
        </authorList>
    </citation>
    <scope>NUCLEOTIDE SEQUENCE [LARGE SCALE GENOMIC DNA]</scope>
    <source>
        <strain evidence="14 15">ZFGT-11</strain>
    </source>
</reference>
<keyword evidence="6 8" id="KW-0472">Membrane</keyword>
<keyword evidence="11" id="KW-0732">Signal</keyword>
<dbReference type="OrthoDB" id="5476657at2"/>
<dbReference type="Pfam" id="PF00593">
    <property type="entry name" value="TonB_dep_Rec_b-barrel"/>
    <property type="match status" value="1"/>
</dbReference>
<keyword evidence="15" id="KW-1185">Reference proteome</keyword>
<dbReference type="Gene3D" id="2.40.170.20">
    <property type="entry name" value="TonB-dependent receptor, beta-barrel domain"/>
    <property type="match status" value="1"/>
</dbReference>
<keyword evidence="7 8" id="KW-0998">Cell outer membrane</keyword>
<dbReference type="InterPro" id="IPR039426">
    <property type="entry name" value="TonB-dep_rcpt-like"/>
</dbReference>
<dbReference type="SUPFAM" id="SSF49464">
    <property type="entry name" value="Carboxypeptidase regulatory domain-like"/>
    <property type="match status" value="1"/>
</dbReference>
<feature type="signal peptide" evidence="11">
    <location>
        <begin position="1"/>
        <end position="28"/>
    </location>
</feature>
<dbReference type="Pfam" id="PF07715">
    <property type="entry name" value="Plug"/>
    <property type="match status" value="1"/>
</dbReference>
<protein>
    <submittedName>
        <fullName evidence="14">TonB-dependent receptor</fullName>
    </submittedName>
</protein>
<evidence type="ECO:0000313" key="15">
    <source>
        <dbReference type="Proteomes" id="UP000306147"/>
    </source>
</evidence>
<dbReference type="NCBIfam" id="TIGR01782">
    <property type="entry name" value="TonB-Xanth-Caul"/>
    <property type="match status" value="1"/>
</dbReference>
<dbReference type="InterPro" id="IPR012910">
    <property type="entry name" value="Plug_dom"/>
</dbReference>
<name>A0A4S1XDK2_9SPHN</name>
<evidence type="ECO:0000313" key="14">
    <source>
        <dbReference type="EMBL" id="TGX53955.1"/>
    </source>
</evidence>
<evidence type="ECO:0000256" key="10">
    <source>
        <dbReference type="SAM" id="MobiDB-lite"/>
    </source>
</evidence>
<dbReference type="PROSITE" id="PS52016">
    <property type="entry name" value="TONB_DEPENDENT_REC_3"/>
    <property type="match status" value="1"/>
</dbReference>
<dbReference type="InterPro" id="IPR008969">
    <property type="entry name" value="CarboxyPept-like_regulatory"/>
</dbReference>
<feature type="compositionally biased region" description="Low complexity" evidence="10">
    <location>
        <begin position="423"/>
        <end position="436"/>
    </location>
</feature>
<dbReference type="PANTHER" id="PTHR40980:SF4">
    <property type="entry name" value="TONB-DEPENDENT RECEPTOR-LIKE BETA-BARREL DOMAIN-CONTAINING PROTEIN"/>
    <property type="match status" value="1"/>
</dbReference>
<evidence type="ECO:0000259" key="13">
    <source>
        <dbReference type="Pfam" id="PF07715"/>
    </source>
</evidence>